<sequence>MDNTTQIPSYLTLGRISYQGASFSLIAADVRLILWSWLRGWSTKGTSQVGRLARAATDVYLSPRSEHINPEARAANRRKHYPPCPSRRTRIDLHGQKRYIQSSPILRVPPHHMMRLMPTLTSTFSSLTR</sequence>
<name>A0ABR4QB04_9CEST</name>
<evidence type="ECO:0000313" key="1">
    <source>
        <dbReference type="EMBL" id="KAL5106820.1"/>
    </source>
</evidence>
<dbReference type="Proteomes" id="UP001651158">
    <property type="component" value="Unassembled WGS sequence"/>
</dbReference>
<organism evidence="1 2">
    <name type="scientific">Taenia crassiceps</name>
    <dbReference type="NCBI Taxonomy" id="6207"/>
    <lineage>
        <taxon>Eukaryota</taxon>
        <taxon>Metazoa</taxon>
        <taxon>Spiralia</taxon>
        <taxon>Lophotrochozoa</taxon>
        <taxon>Platyhelminthes</taxon>
        <taxon>Cestoda</taxon>
        <taxon>Eucestoda</taxon>
        <taxon>Cyclophyllidea</taxon>
        <taxon>Taeniidae</taxon>
        <taxon>Taenia</taxon>
    </lineage>
</organism>
<keyword evidence="2" id="KW-1185">Reference proteome</keyword>
<reference evidence="1 2" key="1">
    <citation type="journal article" date="2022" name="Front. Cell. Infect. Microbiol.">
        <title>The Genomes of Two Strains of Taenia crassiceps the Animal Model for the Study of Human Cysticercosis.</title>
        <authorList>
            <person name="Bobes R.J."/>
            <person name="Estrada K."/>
            <person name="Rios-Valencia D.G."/>
            <person name="Calderon-Gallegos A."/>
            <person name="de la Torre P."/>
            <person name="Carrero J.C."/>
            <person name="Sanchez-Flores A."/>
            <person name="Laclette J.P."/>
        </authorList>
    </citation>
    <scope>NUCLEOTIDE SEQUENCE [LARGE SCALE GENOMIC DNA]</scope>
    <source>
        <strain evidence="1">WFUcys</strain>
    </source>
</reference>
<comment type="caution">
    <text evidence="1">The sequence shown here is derived from an EMBL/GenBank/DDBJ whole genome shotgun (WGS) entry which is preliminary data.</text>
</comment>
<proteinExistence type="predicted"/>
<protein>
    <submittedName>
        <fullName evidence="1">Uncharacterized protein</fullName>
    </submittedName>
</protein>
<accession>A0ABR4QB04</accession>
<evidence type="ECO:0000313" key="2">
    <source>
        <dbReference type="Proteomes" id="UP001651158"/>
    </source>
</evidence>
<gene>
    <name evidence="1" type="ORF">TcWFU_004977</name>
</gene>
<dbReference type="EMBL" id="JAKROA010000005">
    <property type="protein sequence ID" value="KAL5106820.1"/>
    <property type="molecule type" value="Genomic_DNA"/>
</dbReference>